<keyword evidence="5" id="KW-1278">Translocase</keyword>
<dbReference type="SUPFAM" id="SSF52467">
    <property type="entry name" value="DHS-like NAD/FAD-binding domain"/>
    <property type="match status" value="1"/>
</dbReference>
<gene>
    <name evidence="12" type="ORF">J5A65_03865</name>
</gene>
<comment type="subcellular location">
    <subcellularLocation>
        <location evidence="1">Membrane</location>
        <topology evidence="1">Multi-pass membrane protein</topology>
    </subcellularLocation>
</comment>
<proteinExistence type="predicted"/>
<dbReference type="PANTHER" id="PTHR44758:SF1">
    <property type="entry name" value="NAD(P) TRANSHYDROGENASE SUBUNIT BETA"/>
    <property type="match status" value="1"/>
</dbReference>
<dbReference type="InterPro" id="IPR034300">
    <property type="entry name" value="PNTB-like"/>
</dbReference>
<keyword evidence="7" id="KW-0520">NAD</keyword>
<dbReference type="Pfam" id="PF02233">
    <property type="entry name" value="PNTB"/>
    <property type="match status" value="1"/>
</dbReference>
<keyword evidence="13" id="KW-1185">Reference proteome</keyword>
<feature type="transmembrane region" description="Helical" evidence="10">
    <location>
        <begin position="189"/>
        <end position="208"/>
    </location>
</feature>
<dbReference type="InterPro" id="IPR029035">
    <property type="entry name" value="DHS-like_NAD/FAD-binding_dom"/>
</dbReference>
<keyword evidence="8 10" id="KW-0472">Membrane</keyword>
<evidence type="ECO:0000256" key="2">
    <source>
        <dbReference type="ARBA" id="ARBA00012943"/>
    </source>
</evidence>
<feature type="transmembrane region" description="Helical" evidence="10">
    <location>
        <begin position="36"/>
        <end position="54"/>
    </location>
</feature>
<evidence type="ECO:0000256" key="10">
    <source>
        <dbReference type="SAM" id="Phobius"/>
    </source>
</evidence>
<name>A0ABX7Y820_9ACTN</name>
<reference evidence="12 13" key="1">
    <citation type="submission" date="2021-03" db="EMBL/GenBank/DDBJ databases">
        <title>Human Oral Microbial Genomes.</title>
        <authorList>
            <person name="Johnston C.D."/>
            <person name="Chen T."/>
            <person name="Dewhirst F.E."/>
        </authorList>
    </citation>
    <scope>NUCLEOTIDE SEQUENCE [LARGE SCALE GENOMIC DNA]</scope>
    <source>
        <strain evidence="12 13">DSMZ 100122</strain>
    </source>
</reference>
<feature type="transmembrane region" description="Helical" evidence="10">
    <location>
        <begin position="215"/>
        <end position="235"/>
    </location>
</feature>
<evidence type="ECO:0000256" key="7">
    <source>
        <dbReference type="ARBA" id="ARBA00023027"/>
    </source>
</evidence>
<dbReference type="EMBL" id="CP072384">
    <property type="protein sequence ID" value="QUC08878.1"/>
    <property type="molecule type" value="Genomic_DNA"/>
</dbReference>
<evidence type="ECO:0000256" key="1">
    <source>
        <dbReference type="ARBA" id="ARBA00004141"/>
    </source>
</evidence>
<evidence type="ECO:0000256" key="3">
    <source>
        <dbReference type="ARBA" id="ARBA00022692"/>
    </source>
</evidence>
<feature type="transmembrane region" description="Helical" evidence="10">
    <location>
        <begin position="6"/>
        <end position="24"/>
    </location>
</feature>
<evidence type="ECO:0000259" key="11">
    <source>
        <dbReference type="Pfam" id="PF02233"/>
    </source>
</evidence>
<dbReference type="PANTHER" id="PTHR44758">
    <property type="entry name" value="NAD(P) TRANSHYDROGENASE SUBUNIT BETA"/>
    <property type="match status" value="1"/>
</dbReference>
<comment type="catalytic activity">
    <reaction evidence="9">
        <text>NAD(+) + NADPH + H(+)(in) = NADH + NADP(+) + H(+)(out)</text>
        <dbReference type="Rhea" id="RHEA:47992"/>
        <dbReference type="ChEBI" id="CHEBI:15378"/>
        <dbReference type="ChEBI" id="CHEBI:57540"/>
        <dbReference type="ChEBI" id="CHEBI:57783"/>
        <dbReference type="ChEBI" id="CHEBI:57945"/>
        <dbReference type="ChEBI" id="CHEBI:58349"/>
        <dbReference type="EC" id="7.1.1.1"/>
    </reaction>
</comment>
<feature type="transmembrane region" description="Helical" evidence="10">
    <location>
        <begin position="241"/>
        <end position="258"/>
    </location>
</feature>
<dbReference type="Proteomes" id="UP000678513">
    <property type="component" value="Chromosome"/>
</dbReference>
<accession>A0ABX7Y820</accession>
<evidence type="ECO:0000256" key="5">
    <source>
        <dbReference type="ARBA" id="ARBA00022967"/>
    </source>
</evidence>
<sequence length="461" mass="47343">MLGNFVQATHIAAGLMFILALAGLRRRETARRSTAFGILGMVFALVATGVAITHDGLAAGSAQWDSVALLCAAVLTGAVIGGWKGRRAEMAAVPGLVALFQSLSGATAMLVSLNAHLVPAQSGALYSAEVVLGLLTGALVFGGSLVAWARQDDRIAARVLAPPGGFWTGLAVAAVVVGLGWWYVVTPSLIPLLLLVLSSLALGYHLAAVPRGADVPVAVAVLGSCSGWAVVLAGLLLDQSVLVIAGALAGVFGAVLAYDMCRSMSRPPGAALLGAFKNTNVLDSGVGEEPRVVNPADVATMLAGARSVLIVPGHDMAAAQAQRPIAEISSRLRERGIRVRFAIHPVAGRFPGHLNVLLAEAGVPYDSVLEVDEANECFTDTDVVLVAGASDTVNPAAGEPGFPAAGMPVLRVWEAGQVVVFTRSLEAGRNPLLHGDNSVMCPGDVRTSLHSVLARLAEPAR</sequence>
<dbReference type="EC" id="7.1.1.1" evidence="2"/>
<feature type="transmembrane region" description="Helical" evidence="10">
    <location>
        <begin position="66"/>
        <end position="83"/>
    </location>
</feature>
<keyword evidence="6 10" id="KW-1133">Transmembrane helix</keyword>
<evidence type="ECO:0000256" key="6">
    <source>
        <dbReference type="ARBA" id="ARBA00022989"/>
    </source>
</evidence>
<dbReference type="RefSeq" id="WP_212325542.1">
    <property type="nucleotide sequence ID" value="NZ_AP024463.1"/>
</dbReference>
<evidence type="ECO:0000256" key="4">
    <source>
        <dbReference type="ARBA" id="ARBA00022857"/>
    </source>
</evidence>
<dbReference type="Gene3D" id="3.40.50.1220">
    <property type="entry name" value="TPP-binding domain"/>
    <property type="match status" value="1"/>
</dbReference>
<feature type="transmembrane region" description="Helical" evidence="10">
    <location>
        <begin position="124"/>
        <end position="148"/>
    </location>
</feature>
<feature type="domain" description="NADP transhydrogenase beta-like" evidence="11">
    <location>
        <begin position="7"/>
        <end position="453"/>
    </location>
</feature>
<evidence type="ECO:0000313" key="13">
    <source>
        <dbReference type="Proteomes" id="UP000678513"/>
    </source>
</evidence>
<keyword evidence="3 10" id="KW-0812">Transmembrane</keyword>
<feature type="transmembrane region" description="Helical" evidence="10">
    <location>
        <begin position="160"/>
        <end position="183"/>
    </location>
</feature>
<evidence type="ECO:0000256" key="8">
    <source>
        <dbReference type="ARBA" id="ARBA00023136"/>
    </source>
</evidence>
<keyword evidence="4" id="KW-0521">NADP</keyword>
<protein>
    <recommendedName>
        <fullName evidence="2">proton-translocating NAD(P)(+) transhydrogenase</fullName>
        <ecNumber evidence="2">7.1.1.1</ecNumber>
    </recommendedName>
</protein>
<evidence type="ECO:0000313" key="12">
    <source>
        <dbReference type="EMBL" id="QUC08878.1"/>
    </source>
</evidence>
<evidence type="ECO:0000256" key="9">
    <source>
        <dbReference type="ARBA" id="ARBA00048202"/>
    </source>
</evidence>
<organism evidence="12 13">
    <name type="scientific">Arachnia rubra</name>
    <dbReference type="NCBI Taxonomy" id="1547448"/>
    <lineage>
        <taxon>Bacteria</taxon>
        <taxon>Bacillati</taxon>
        <taxon>Actinomycetota</taxon>
        <taxon>Actinomycetes</taxon>
        <taxon>Propionibacteriales</taxon>
        <taxon>Propionibacteriaceae</taxon>
        <taxon>Arachnia</taxon>
    </lineage>
</organism>
<feature type="transmembrane region" description="Helical" evidence="10">
    <location>
        <begin position="95"/>
        <end position="118"/>
    </location>
</feature>